<gene>
    <name evidence="4" type="ORF">EPL05_23330</name>
</gene>
<feature type="domain" description="MBG" evidence="3">
    <location>
        <begin position="1010"/>
        <end position="1081"/>
    </location>
</feature>
<dbReference type="Gene3D" id="2.120.10.30">
    <property type="entry name" value="TolB, C-terminal domain"/>
    <property type="match status" value="1"/>
</dbReference>
<dbReference type="InterPro" id="IPR011044">
    <property type="entry name" value="Quino_amine_DH_bsu"/>
</dbReference>
<dbReference type="OrthoDB" id="355609at2"/>
<feature type="domain" description="MBG" evidence="3">
    <location>
        <begin position="1243"/>
        <end position="1320"/>
    </location>
</feature>
<feature type="domain" description="Cadherin-like beta-sandwich-like" evidence="2">
    <location>
        <begin position="1433"/>
        <end position="1522"/>
    </location>
</feature>
<evidence type="ECO:0000313" key="4">
    <source>
        <dbReference type="EMBL" id="RWY45984.1"/>
    </source>
</evidence>
<evidence type="ECO:0000259" key="2">
    <source>
        <dbReference type="Pfam" id="PF12733"/>
    </source>
</evidence>
<sequence length="2054" mass="210495">MEKSLLLLQLYLTRKAHFSCKALVMLVLLFLCASNVSRAQVYYLTSDASASSLNTDDALNRMNYDGTSNTRMVSSFSNSPVRIEQDLANSRLFIYEGLAAQKSIKVVNSGTGAITASISVPYNVSCMRYDAATDYIYFTTTSGGIALDVSDAIYKVKPTETTPTLIASSITTSPLFLALDVANSRVFIYESVPANRGIKTFDLTSKTITASATINAGTVVDIAYDSPTGYIYYLTNDGSATNLGATDALNKILPGASTTIVIKAQVTGSPGQCMLLDAGNNRAYIYEALIANRAIKAVNLTTGDVTTVLSLTSYPNAVTVSAMASAYVPALTTTAASGITAASATLGGNVTRTDAAVSARGVVYSSSNQTPTIADNKTTNGSGTGIFSASITGLSSSTTYYARSYATSTAGTGYGPVVTFATPSNDATLSAFSISSGTLTPTFAAATTSYTASVTNATTSITVTPTRNQANAIIKVNNTTVTSGSASGNLNLSIGDNVISTVVTAQDGTTTKTYTTTVNRPKAVQTITFASTNSKTFGNVDFAAGGSASSGLTVSYSSSNTAVATVSGSTIHIVGAGSTTITASQAGDASYLAATSATQTLTVDKAAQTITFGTITAKTYGTADFVTGATINSPLPITYASDNTAVATIVSNQVHIVGQGTANITASQAGTTNYNAAANVVQNFTVNKANLTITAAAKTKVYGDSDPAFTYTATGVVASDAPTGALSRVLPNENKFIGTYTIDQSTLSYGNNYNVTYVGANLTINKRPVTVLPVAKTKVYGEVDPFLNQFQIIAGSLAPGDATGDQFGRAPGENVGTYLMTLGTKKFYSNGSSGFIEITSNYDVTVQTAYVTITAKPVTVTASAQTKTYGDADPALTYSTDVSLAFSDAFTGALSRAAGENFGTYAINKNTLALSSNYALTYTTNNLTIGKKTINVTADAKNKTYGDTDPALTYTADAALPNGESFTGAISRAAGETFSTYAIGQNSLALSSNYTLNFTGSNFTIDKKAINVAAVANSKTFGDTDPALTYTADALVAGDTYSGNVERATGEAAGDYPIGQGTLAVSNAASYALNYTPANFTINKRAIDIYTLSQDVQFGNPDTGIGYYYSGTVASGDALSGAPGRTPGTAIGTYATTLGTLAITNGASYDLVFHSAPYNIIQREVVVSGGSTIKIYGDADPAINYSIVSGSLLGGTTITGALARDAGETAGPYNVTQGTLAINDSNYKLTFQGGYFEVDRSPLTITIDNKTKVATKANPALTYSVSGYRNGDAEATTFLAPISLTTDATINSAAGDYNIYPVGSVNASNYNVTTVGGTLTVTPASTINTLASATLNGGGFNEPFDPATDFYTVSTPNGVPSATLVATITDPLSTMTIGAYPAVAVPIASGTPYTINFTNNNTEQVGVHVTAEDGSIKSYYFNVSPIPSDSKLSNLVTSTGIMTPSFDPNIRFYALDVSAETDSVTITPTTHDPLATARVSGGEGGGTGPKKVALFEGTNVKSISAKSADGTSTTLYTLVIKRPIRLKTLTLSAGHLSPAFDPNVTSYVAKVDLATPAITVTPMGNQTYFQMLVNGDYVNYGDASAPVTIAEDGSTTIAVKITAGDGETTKTYTINVQHASVDATLSGIALSTGSLNPAFNSTDTTYNVALPNSTTAISFTPTATEPNATIKVNNAPLASGASVTNSSLSVGVHHYSIAVTAADGATTKTYTLSITRAPSNQSGLANILLSTGTLSPVFDQLAGNSYTVLVPNEISSIAITPSLADTTGSLSATLNGSNVALSAGVITAPLNIGANSVVITSLAQDGTTMSVNTLTVTRAADFTLSNLTLSSGSLSPGFHKNTVAYTATVANAVTSLTLTPTASDALATVKVNGTISTNGVASGPVTLLPGANNIAVEVTATDGGVKTYAVTVTRLKSAYLSKIEFTPSSTVTRIGTSNNFTTSVSLSLTTIRLIPTSVEASSTILVNGSAVGSGLASDPITLNSGPTVITMAVTAPDGSSTQNYTVTVNKSGSSNAYLSKIATNPLSPLTQVSGPADLNYTATVGSLASTISLT</sequence>
<dbReference type="RefSeq" id="WP_134240090.1">
    <property type="nucleotide sequence ID" value="NZ_SBIW01000031.1"/>
</dbReference>
<evidence type="ECO:0000259" key="3">
    <source>
        <dbReference type="Pfam" id="PF18676"/>
    </source>
</evidence>
<feature type="domain" description="MBG" evidence="3">
    <location>
        <begin position="858"/>
        <end position="928"/>
    </location>
</feature>
<feature type="domain" description="Cadherin-like beta-sandwich-like" evidence="2">
    <location>
        <begin position="1635"/>
        <end position="1716"/>
    </location>
</feature>
<protein>
    <submittedName>
        <fullName evidence="4">Cadherin-like beta sandwich domain-containing protein</fullName>
    </submittedName>
</protein>
<feature type="domain" description="MBG" evidence="3">
    <location>
        <begin position="934"/>
        <end position="1004"/>
    </location>
</feature>
<feature type="domain" description="Cadherin-like beta-sandwich-like" evidence="2">
    <location>
        <begin position="1529"/>
        <end position="1616"/>
    </location>
</feature>
<dbReference type="InterPro" id="IPR041286">
    <property type="entry name" value="MBG_2"/>
</dbReference>
<evidence type="ECO:0000313" key="5">
    <source>
        <dbReference type="Proteomes" id="UP000286701"/>
    </source>
</evidence>
<proteinExistence type="predicted"/>
<keyword evidence="5" id="KW-1185">Reference proteome</keyword>
<feature type="domain" description="Cadherin-like beta-sandwich-like" evidence="2">
    <location>
        <begin position="1734"/>
        <end position="1818"/>
    </location>
</feature>
<feature type="domain" description="Cadherin-like beta-sandwich-like" evidence="2">
    <location>
        <begin position="438"/>
        <end position="521"/>
    </location>
</feature>
<feature type="region of interest" description="Disordered" evidence="1">
    <location>
        <begin position="1469"/>
        <end position="1488"/>
    </location>
</feature>
<feature type="non-terminal residue" evidence="4">
    <location>
        <position position="2054"/>
    </location>
</feature>
<feature type="domain" description="Cadherin-like beta-sandwich-like" evidence="2">
    <location>
        <begin position="1824"/>
        <end position="1914"/>
    </location>
</feature>
<dbReference type="Pfam" id="PF12733">
    <property type="entry name" value="Cadherin-like"/>
    <property type="match status" value="8"/>
</dbReference>
<feature type="domain" description="MBG" evidence="3">
    <location>
        <begin position="1172"/>
        <end position="1236"/>
    </location>
</feature>
<dbReference type="SUPFAM" id="SSF50969">
    <property type="entry name" value="YVTN repeat-like/Quinoprotein amine dehydrogenase"/>
    <property type="match status" value="1"/>
</dbReference>
<feature type="domain" description="Cadherin-like beta-sandwich-like" evidence="2">
    <location>
        <begin position="1937"/>
        <end position="2010"/>
    </location>
</feature>
<feature type="domain" description="MBG" evidence="3">
    <location>
        <begin position="691"/>
        <end position="763"/>
    </location>
</feature>
<dbReference type="EMBL" id="SBIW01000031">
    <property type="protein sequence ID" value="RWY45984.1"/>
    <property type="molecule type" value="Genomic_DNA"/>
</dbReference>
<accession>A0A444MH21</accession>
<dbReference type="Pfam" id="PF18676">
    <property type="entry name" value="MBG_2"/>
    <property type="match status" value="6"/>
</dbReference>
<dbReference type="Gene3D" id="3.30.160.710">
    <property type="match status" value="2"/>
</dbReference>
<dbReference type="Proteomes" id="UP000286701">
    <property type="component" value="Unassembled WGS sequence"/>
</dbReference>
<reference evidence="4 5" key="1">
    <citation type="submission" date="2019-01" db="EMBL/GenBank/DDBJ databases">
        <title>Mucilaginibacter antarcticum sp. nov., isolated from antarctic soil.</title>
        <authorList>
            <person name="Yan Y.-Q."/>
            <person name="Du Z.-J."/>
        </authorList>
    </citation>
    <scope>NUCLEOTIDE SEQUENCE [LARGE SCALE GENOMIC DNA]</scope>
    <source>
        <strain evidence="4 5">F01003</strain>
    </source>
</reference>
<comment type="caution">
    <text evidence="4">The sequence shown here is derived from an EMBL/GenBank/DDBJ whole genome shotgun (WGS) entry which is preliminary data.</text>
</comment>
<feature type="domain" description="Cadherin-like beta-sandwich-like" evidence="2">
    <location>
        <begin position="1332"/>
        <end position="1421"/>
    </location>
</feature>
<dbReference type="InterPro" id="IPR011042">
    <property type="entry name" value="6-blade_b-propeller_TolB-like"/>
</dbReference>
<organism evidence="4 5">
    <name type="scientific">Mucilaginibacter gilvus</name>
    <dbReference type="NCBI Taxonomy" id="2305909"/>
    <lineage>
        <taxon>Bacteria</taxon>
        <taxon>Pseudomonadati</taxon>
        <taxon>Bacteroidota</taxon>
        <taxon>Sphingobacteriia</taxon>
        <taxon>Sphingobacteriales</taxon>
        <taxon>Sphingobacteriaceae</taxon>
        <taxon>Mucilaginibacter</taxon>
    </lineage>
</organism>
<name>A0A444MH21_9SPHI</name>
<dbReference type="InterPro" id="IPR025883">
    <property type="entry name" value="Cadherin-like_domain"/>
</dbReference>
<evidence type="ECO:0000256" key="1">
    <source>
        <dbReference type="SAM" id="MobiDB-lite"/>
    </source>
</evidence>